<dbReference type="EnsemblPlants" id="PGSC0003DMT400087309">
    <property type="protein sequence ID" value="PGSC0003DMT400087309"/>
    <property type="gene ID" value="PGSC0003DMG400036880"/>
</dbReference>
<feature type="compositionally biased region" description="Basic and acidic residues" evidence="1">
    <location>
        <begin position="8"/>
        <end position="17"/>
    </location>
</feature>
<dbReference type="InParanoid" id="M1DDK3"/>
<reference evidence="2" key="2">
    <citation type="submission" date="2015-06" db="UniProtKB">
        <authorList>
            <consortium name="EnsemblPlants"/>
        </authorList>
    </citation>
    <scope>IDENTIFICATION</scope>
    <source>
        <strain evidence="2">DM1-3 516 R44</strain>
    </source>
</reference>
<evidence type="ECO:0000313" key="2">
    <source>
        <dbReference type="EnsemblPlants" id="PGSC0003DMT400087309"/>
    </source>
</evidence>
<evidence type="ECO:0000313" key="3">
    <source>
        <dbReference type="Proteomes" id="UP000011115"/>
    </source>
</evidence>
<keyword evidence="3" id="KW-1185">Reference proteome</keyword>
<dbReference type="AlphaFoldDB" id="M1DDK3"/>
<feature type="region of interest" description="Disordered" evidence="1">
    <location>
        <begin position="1"/>
        <end position="41"/>
    </location>
</feature>
<proteinExistence type="predicted"/>
<dbReference type="Gramene" id="PGSC0003DMT400087309">
    <property type="protein sequence ID" value="PGSC0003DMT400087309"/>
    <property type="gene ID" value="PGSC0003DMG400036880"/>
</dbReference>
<accession>M1DDK3</accession>
<protein>
    <submittedName>
        <fullName evidence="2">Uncharacterized protein</fullName>
    </submittedName>
</protein>
<organism evidence="2 3">
    <name type="scientific">Solanum tuberosum</name>
    <name type="common">Potato</name>
    <dbReference type="NCBI Taxonomy" id="4113"/>
    <lineage>
        <taxon>Eukaryota</taxon>
        <taxon>Viridiplantae</taxon>
        <taxon>Streptophyta</taxon>
        <taxon>Embryophyta</taxon>
        <taxon>Tracheophyta</taxon>
        <taxon>Spermatophyta</taxon>
        <taxon>Magnoliopsida</taxon>
        <taxon>eudicotyledons</taxon>
        <taxon>Gunneridae</taxon>
        <taxon>Pentapetalae</taxon>
        <taxon>asterids</taxon>
        <taxon>lamiids</taxon>
        <taxon>Solanales</taxon>
        <taxon>Solanaceae</taxon>
        <taxon>Solanoideae</taxon>
        <taxon>Solaneae</taxon>
        <taxon>Solanum</taxon>
    </lineage>
</organism>
<dbReference type="Proteomes" id="UP000011115">
    <property type="component" value="Unassembled WGS sequence"/>
</dbReference>
<name>M1DDK3_SOLTU</name>
<sequence length="88" mass="9927">MRGHGRVKGRDKERGRETPAIGGAQKMNAPREATLPEPQDPMEEEIDIEIKDDVKHEVRMQAAMHVFPLWKWTVAATVLKLNKDLGVA</sequence>
<reference evidence="3" key="1">
    <citation type="journal article" date="2011" name="Nature">
        <title>Genome sequence and analysis of the tuber crop potato.</title>
        <authorList>
            <consortium name="The Potato Genome Sequencing Consortium"/>
        </authorList>
    </citation>
    <scope>NUCLEOTIDE SEQUENCE [LARGE SCALE GENOMIC DNA]</scope>
    <source>
        <strain evidence="3">cv. DM1-3 516 R44</strain>
    </source>
</reference>
<evidence type="ECO:0000256" key="1">
    <source>
        <dbReference type="SAM" id="MobiDB-lite"/>
    </source>
</evidence>
<dbReference type="HOGENOM" id="CLU_2473349_0_0_1"/>
<dbReference type="PaxDb" id="4113-PGSC0003DMT400087309"/>